<gene>
    <name evidence="4" type="ORF">EZ428_11715</name>
</gene>
<dbReference type="InterPro" id="IPR020904">
    <property type="entry name" value="Sc_DH/Rdtase_CS"/>
</dbReference>
<dbReference type="InterPro" id="IPR051911">
    <property type="entry name" value="SDR_oxidoreductase"/>
</dbReference>
<organism evidence="4 5">
    <name type="scientific">Pedobacter frigiditerrae</name>
    <dbReference type="NCBI Taxonomy" id="2530452"/>
    <lineage>
        <taxon>Bacteria</taxon>
        <taxon>Pseudomonadati</taxon>
        <taxon>Bacteroidota</taxon>
        <taxon>Sphingobacteriia</taxon>
        <taxon>Sphingobacteriales</taxon>
        <taxon>Sphingobacteriaceae</taxon>
        <taxon>Pedobacter</taxon>
    </lineage>
</organism>
<dbReference type="PANTHER" id="PTHR43976:SF16">
    <property type="entry name" value="SHORT-CHAIN DEHYDROGENASE_REDUCTASE FAMILY PROTEIN"/>
    <property type="match status" value="1"/>
</dbReference>
<keyword evidence="2" id="KW-0560">Oxidoreductase</keyword>
<dbReference type="PRINTS" id="PR00081">
    <property type="entry name" value="GDHRDH"/>
</dbReference>
<evidence type="ECO:0000256" key="2">
    <source>
        <dbReference type="ARBA" id="ARBA00023002"/>
    </source>
</evidence>
<dbReference type="Proteomes" id="UP000292884">
    <property type="component" value="Unassembled WGS sequence"/>
</dbReference>
<dbReference type="RefSeq" id="WP_131553321.1">
    <property type="nucleotide sequence ID" value="NZ_SJSK01000002.1"/>
</dbReference>
<dbReference type="EMBL" id="SJSK01000002">
    <property type="protein sequence ID" value="TCC92383.1"/>
    <property type="molecule type" value="Genomic_DNA"/>
</dbReference>
<dbReference type="OrthoDB" id="1235794at2"/>
<dbReference type="GO" id="GO:0016491">
    <property type="term" value="F:oxidoreductase activity"/>
    <property type="evidence" value="ECO:0007669"/>
    <property type="project" value="UniProtKB-KW"/>
</dbReference>
<comment type="similarity">
    <text evidence="1 3">Belongs to the short-chain dehydrogenases/reductases (SDR) family.</text>
</comment>
<keyword evidence="5" id="KW-1185">Reference proteome</keyword>
<name>A0A4R0MZJ4_9SPHI</name>
<evidence type="ECO:0000313" key="5">
    <source>
        <dbReference type="Proteomes" id="UP000292884"/>
    </source>
</evidence>
<comment type="caution">
    <text evidence="4">The sequence shown here is derived from an EMBL/GenBank/DDBJ whole genome shotgun (WGS) entry which is preliminary data.</text>
</comment>
<dbReference type="CDD" id="cd05374">
    <property type="entry name" value="17beta-HSD-like_SDR_c"/>
    <property type="match status" value="1"/>
</dbReference>
<evidence type="ECO:0000256" key="3">
    <source>
        <dbReference type="RuleBase" id="RU000363"/>
    </source>
</evidence>
<dbReference type="NCBIfam" id="NF006114">
    <property type="entry name" value="PRK08263.1"/>
    <property type="match status" value="1"/>
</dbReference>
<accession>A0A4R0MZJ4</accession>
<dbReference type="SUPFAM" id="SSF51735">
    <property type="entry name" value="NAD(P)-binding Rossmann-fold domains"/>
    <property type="match status" value="1"/>
</dbReference>
<dbReference type="Pfam" id="PF00106">
    <property type="entry name" value="adh_short"/>
    <property type="match status" value="1"/>
</dbReference>
<dbReference type="PRINTS" id="PR00080">
    <property type="entry name" value="SDRFAMILY"/>
</dbReference>
<proteinExistence type="inferred from homology"/>
<evidence type="ECO:0000256" key="1">
    <source>
        <dbReference type="ARBA" id="ARBA00006484"/>
    </source>
</evidence>
<dbReference type="InterPro" id="IPR002347">
    <property type="entry name" value="SDR_fam"/>
</dbReference>
<evidence type="ECO:0000313" key="4">
    <source>
        <dbReference type="EMBL" id="TCC92383.1"/>
    </source>
</evidence>
<dbReference type="AlphaFoldDB" id="A0A4R0MZJ4"/>
<protein>
    <submittedName>
        <fullName evidence="4">SDR family NAD(P)-dependent oxidoreductase</fullName>
    </submittedName>
</protein>
<dbReference type="PROSITE" id="PS00061">
    <property type="entry name" value="ADH_SHORT"/>
    <property type="match status" value="1"/>
</dbReference>
<dbReference type="Gene3D" id="3.40.50.720">
    <property type="entry name" value="NAD(P)-binding Rossmann-like Domain"/>
    <property type="match status" value="1"/>
</dbReference>
<sequence>MSKIILITGASRGFGRIWAEEFLKRGDKVAATARDINALSNLKKIYGDLILPLELDVNDRMQGIDVVAKTRAHFGRIDILINNAGYGVFGAVEETTEKQARELFETNFFGLLWLTQAVLPVMREQKSGHIIQVSSFLGITTLPALGLYNATKFAVEGLSETLASEVKGFGIKISLVEPNGFSTEWGSASAVQTIPMPEYQPIKDAIFGNPDPDLFGDPKATAEAILQLADAENPPLRILLGKVAYPAVREAYQRKMDEWEQWKEVSDKAHGINRLTSDKI</sequence>
<dbReference type="PANTHER" id="PTHR43976">
    <property type="entry name" value="SHORT CHAIN DEHYDROGENASE"/>
    <property type="match status" value="1"/>
</dbReference>
<dbReference type="InterPro" id="IPR036291">
    <property type="entry name" value="NAD(P)-bd_dom_sf"/>
</dbReference>
<reference evidence="4 5" key="1">
    <citation type="submission" date="2019-02" db="EMBL/GenBank/DDBJ databases">
        <title>Pedobacter sp. RP-1-13 sp. nov., isolated from Arctic soil.</title>
        <authorList>
            <person name="Dahal R.H."/>
        </authorList>
    </citation>
    <scope>NUCLEOTIDE SEQUENCE [LARGE SCALE GENOMIC DNA]</scope>
    <source>
        <strain evidence="4 5">RP-1-13</strain>
    </source>
</reference>